<evidence type="ECO:0000313" key="3">
    <source>
        <dbReference type="Proteomes" id="UP001499954"/>
    </source>
</evidence>
<organism evidence="2 3">
    <name type="scientific">Agromyces allii</name>
    <dbReference type="NCBI Taxonomy" id="393607"/>
    <lineage>
        <taxon>Bacteria</taxon>
        <taxon>Bacillati</taxon>
        <taxon>Actinomycetota</taxon>
        <taxon>Actinomycetes</taxon>
        <taxon>Micrococcales</taxon>
        <taxon>Microbacteriaceae</taxon>
        <taxon>Agromyces</taxon>
    </lineage>
</organism>
<dbReference type="Proteomes" id="UP001499954">
    <property type="component" value="Unassembled WGS sequence"/>
</dbReference>
<feature type="region of interest" description="Disordered" evidence="1">
    <location>
        <begin position="85"/>
        <end position="104"/>
    </location>
</feature>
<gene>
    <name evidence="2" type="ORF">GCM10009717_21270</name>
</gene>
<name>A0ABN2QMC8_9MICO</name>
<comment type="caution">
    <text evidence="2">The sequence shown here is derived from an EMBL/GenBank/DDBJ whole genome shotgun (WGS) entry which is preliminary data.</text>
</comment>
<evidence type="ECO:0000313" key="2">
    <source>
        <dbReference type="EMBL" id="GAA1955063.1"/>
    </source>
</evidence>
<accession>A0ABN2QMC8</accession>
<evidence type="ECO:0000256" key="1">
    <source>
        <dbReference type="SAM" id="MobiDB-lite"/>
    </source>
</evidence>
<protein>
    <submittedName>
        <fullName evidence="2">Uncharacterized protein</fullName>
    </submittedName>
</protein>
<sequence length="104" mass="11198">MRVNAEQPSDGRAEFVRSEADHLLTFEGVEYTAVLVQSEKRDLRIRHPPGLRMADKPVAVHPVTAVPGGSREVVGAGLAGPLHLERDPVPVTGRENICDPGAAR</sequence>
<keyword evidence="3" id="KW-1185">Reference proteome</keyword>
<proteinExistence type="predicted"/>
<dbReference type="EMBL" id="BAAAMK010000004">
    <property type="protein sequence ID" value="GAA1955063.1"/>
    <property type="molecule type" value="Genomic_DNA"/>
</dbReference>
<reference evidence="2 3" key="1">
    <citation type="journal article" date="2019" name="Int. J. Syst. Evol. Microbiol.">
        <title>The Global Catalogue of Microorganisms (GCM) 10K type strain sequencing project: providing services to taxonomists for standard genome sequencing and annotation.</title>
        <authorList>
            <consortium name="The Broad Institute Genomics Platform"/>
            <consortium name="The Broad Institute Genome Sequencing Center for Infectious Disease"/>
            <person name="Wu L."/>
            <person name="Ma J."/>
        </authorList>
    </citation>
    <scope>NUCLEOTIDE SEQUENCE [LARGE SCALE GENOMIC DNA]</scope>
    <source>
        <strain evidence="2 3">JCM 13584</strain>
    </source>
</reference>